<dbReference type="OrthoDB" id="7710585at2"/>
<name>A0A1J5MYG5_9BACT</name>
<protein>
    <recommendedName>
        <fullName evidence="1">Phage tail fibre protein N-terminal domain-containing protein</fullName>
    </recommendedName>
</protein>
<keyword evidence="3" id="KW-1185">Reference proteome</keyword>
<evidence type="ECO:0000259" key="1">
    <source>
        <dbReference type="Pfam" id="PF12571"/>
    </source>
</evidence>
<comment type="caution">
    <text evidence="2">The sequence shown here is derived from an EMBL/GenBank/DDBJ whole genome shotgun (WGS) entry which is preliminary data.</text>
</comment>
<dbReference type="PANTHER" id="PTHR35191:SF1">
    <property type="entry name" value="PROPHAGE SIDE TAIL FIBER PROTEIN HOMOLOG STFQ-RELATED"/>
    <property type="match status" value="1"/>
</dbReference>
<dbReference type="InterPro" id="IPR051934">
    <property type="entry name" value="Phage_Tail_Fiber_Structural"/>
</dbReference>
<organism evidence="2 3">
    <name type="scientific">Pseudodesulfovibrio hydrargyri</name>
    <dbReference type="NCBI Taxonomy" id="2125990"/>
    <lineage>
        <taxon>Bacteria</taxon>
        <taxon>Pseudomonadati</taxon>
        <taxon>Thermodesulfobacteriota</taxon>
        <taxon>Desulfovibrionia</taxon>
        <taxon>Desulfovibrionales</taxon>
        <taxon>Desulfovibrionaceae</taxon>
    </lineage>
</organism>
<dbReference type="Pfam" id="PF12571">
    <property type="entry name" value="Phage_tail_fib"/>
    <property type="match status" value="1"/>
</dbReference>
<evidence type="ECO:0000313" key="2">
    <source>
        <dbReference type="EMBL" id="OIQ51042.1"/>
    </source>
</evidence>
<proteinExistence type="predicted"/>
<feature type="domain" description="Phage tail fibre protein N-terminal" evidence="1">
    <location>
        <begin position="3"/>
        <end position="142"/>
    </location>
</feature>
<accession>A0A1J5MYG5</accession>
<dbReference type="EMBL" id="LKAQ01000004">
    <property type="protein sequence ID" value="OIQ51042.1"/>
    <property type="molecule type" value="Genomic_DNA"/>
</dbReference>
<gene>
    <name evidence="2" type="ORF">BerOc1_02987</name>
</gene>
<dbReference type="InterPro" id="IPR022225">
    <property type="entry name" value="Phage_tail_fibre_N"/>
</dbReference>
<sequence length="455" mass="47873">MSLILTKAGLNAYAQSEATGIKLQATHMAVGDGGGAPVSHTDTSEALVNETWRGELQSIDVAASGEVEFTGHIPITVGGWYIREVALYADDTLLALGGHPETWKPAPEAPDKVELVITAPVKFANADNINLTVDTTKVLASQEYVAGKIEQHNASEDAHAALFAGLDDHIARDDNPHGVVAGQVGFTPSAGLSSSDVQAAVCEVITRAATHNYLINGAFVINQRQFAGGALDAGEYGYDRWKAGDAGATCTVADGVLTLSAGSIVQVVESPALAGEKVTLSAKLSADATISGKINGTAGALPLTVDIPAEFTGDLDVELMAGDGSASEVKLEIGGTATAYRHRHLQEELALCQRYYWQSQFGDRHIWSISVAAGSYHSQVQVELPVSMRVRPTMMMEGPWTFYQPGTGAYVEGPTIAAAISHESVRVSVQNSNNDNTLNFVLGSNNNEVLADAEL</sequence>
<dbReference type="Proteomes" id="UP000181901">
    <property type="component" value="Unassembled WGS sequence"/>
</dbReference>
<dbReference type="AlphaFoldDB" id="A0A1J5MYG5"/>
<dbReference type="RefSeq" id="WP_071546430.1">
    <property type="nucleotide sequence ID" value="NZ_LKAQ01000004.1"/>
</dbReference>
<dbReference type="PANTHER" id="PTHR35191">
    <property type="entry name" value="PROPHAGE SIDE TAIL FIBER PROTEIN HOMOLOG STFQ-RELATED"/>
    <property type="match status" value="1"/>
</dbReference>
<evidence type="ECO:0000313" key="3">
    <source>
        <dbReference type="Proteomes" id="UP000181901"/>
    </source>
</evidence>
<reference evidence="2 3" key="1">
    <citation type="submission" date="2015-09" db="EMBL/GenBank/DDBJ databases">
        <title>Genome of Desulfovibrio dechloracetivorans BerOc1, a mercury methylating strain isolated from highly hydrocarbons and metals contaminated coastal sediments.</title>
        <authorList>
            <person name="Goni Urriza M."/>
            <person name="Gassie C."/>
            <person name="Bouchez O."/>
            <person name="Klopp C."/>
            <person name="Ranchou-Peyruse A."/>
            <person name="Remy G."/>
        </authorList>
    </citation>
    <scope>NUCLEOTIDE SEQUENCE [LARGE SCALE GENOMIC DNA]</scope>
    <source>
        <strain evidence="2 3">BerOc1</strain>
    </source>
</reference>